<evidence type="ECO:0000313" key="15">
    <source>
        <dbReference type="Proteomes" id="UP000008672"/>
    </source>
</evidence>
<dbReference type="CDD" id="cd22709">
    <property type="entry name" value="FHA_KIF28P"/>
    <property type="match status" value="1"/>
</dbReference>
<dbReference type="PROSITE" id="PS00411">
    <property type="entry name" value="KINESIN_MOTOR_1"/>
    <property type="match status" value="1"/>
</dbReference>
<dbReference type="FunCoup" id="H3BCE2">
    <property type="interactions" value="2"/>
</dbReference>
<evidence type="ECO:0000256" key="5">
    <source>
        <dbReference type="ARBA" id="ARBA00023054"/>
    </source>
</evidence>
<dbReference type="InterPro" id="IPR000253">
    <property type="entry name" value="FHA_dom"/>
</dbReference>
<dbReference type="eggNOG" id="KOG0245">
    <property type="taxonomic scope" value="Eukaryota"/>
</dbReference>
<dbReference type="HOGENOM" id="CLU_001485_2_3_1"/>
<keyword evidence="4 11" id="KW-0067">ATP-binding</keyword>
<dbReference type="Gene3D" id="3.40.850.10">
    <property type="entry name" value="Kinesin motor domain"/>
    <property type="match status" value="1"/>
</dbReference>
<dbReference type="EMBL" id="AFYH01042739">
    <property type="status" value="NOT_ANNOTATED_CDS"/>
    <property type="molecule type" value="Genomic_DNA"/>
</dbReference>
<dbReference type="InterPro" id="IPR022140">
    <property type="entry name" value="Kinesin-like_KIF1-typ"/>
</dbReference>
<dbReference type="GO" id="GO:0007018">
    <property type="term" value="P:microtubule-based movement"/>
    <property type="evidence" value="ECO:0007669"/>
    <property type="project" value="InterPro"/>
</dbReference>
<dbReference type="AlphaFoldDB" id="H3BCE2"/>
<dbReference type="SUPFAM" id="SSF52540">
    <property type="entry name" value="P-loop containing nucleoside triphosphate hydrolases"/>
    <property type="match status" value="1"/>
</dbReference>
<dbReference type="InterPro" id="IPR036961">
    <property type="entry name" value="Kinesin_motor_dom_sf"/>
</dbReference>
<gene>
    <name evidence="14" type="primary">KIF28</name>
</gene>
<dbReference type="GO" id="GO:0008017">
    <property type="term" value="F:microtubule binding"/>
    <property type="evidence" value="ECO:0007669"/>
    <property type="project" value="InterPro"/>
</dbReference>
<dbReference type="FunFam" id="3.40.850.10:FF:000063">
    <property type="entry name" value="Kinesin-like protein"/>
    <property type="match status" value="1"/>
</dbReference>
<keyword evidence="7" id="KW-0472">Membrane</keyword>
<evidence type="ECO:0000256" key="9">
    <source>
        <dbReference type="ARBA" id="ARBA00054688"/>
    </source>
</evidence>
<dbReference type="EMBL" id="AFYH01042738">
    <property type="status" value="NOT_ANNOTATED_CDS"/>
    <property type="molecule type" value="Genomic_DNA"/>
</dbReference>
<feature type="coiled-coil region" evidence="12">
    <location>
        <begin position="880"/>
        <end position="914"/>
    </location>
</feature>
<dbReference type="GO" id="GO:0031966">
    <property type="term" value="C:mitochondrial membrane"/>
    <property type="evidence" value="ECO:0007669"/>
    <property type="project" value="UniProtKB-SubCell"/>
</dbReference>
<dbReference type="SUPFAM" id="SSF49879">
    <property type="entry name" value="SMAD/FHA domain"/>
    <property type="match status" value="1"/>
</dbReference>
<feature type="binding site" evidence="11">
    <location>
        <begin position="114"/>
        <end position="121"/>
    </location>
    <ligand>
        <name>ATP</name>
        <dbReference type="ChEBI" id="CHEBI:30616"/>
    </ligand>
</feature>
<protein>
    <recommendedName>
        <fullName evidence="10">Kinesin-like protein 6</fullName>
    </recommendedName>
</protein>
<dbReference type="InterPro" id="IPR027417">
    <property type="entry name" value="P-loop_NTPase"/>
</dbReference>
<dbReference type="PRINTS" id="PR00380">
    <property type="entry name" value="KINESINHEAVY"/>
</dbReference>
<evidence type="ECO:0000259" key="13">
    <source>
        <dbReference type="PROSITE" id="PS50067"/>
    </source>
</evidence>
<comment type="subcellular location">
    <subcellularLocation>
        <location evidence="1">Mitochondrion membrane</location>
        <topology evidence="1">Peripheral membrane protein</topology>
    </subcellularLocation>
</comment>
<keyword evidence="5 12" id="KW-0175">Coiled coil</keyword>
<dbReference type="PANTHER" id="PTHR47117">
    <property type="entry name" value="STAR-RELATED LIPID TRANSFER PROTEIN 9"/>
    <property type="match status" value="1"/>
</dbReference>
<sequence>KGKEKMPNLDSVKVAVRVRPFNQREKDAGSQCVISMNSNCTTICDPRNPENRKSFTFDIAYWSHSGFIKNADGKFIPGGLGSRYADQMKVFNDLGQGVLDNAWQGYNATLLAYGQTGSGKSYSMIGYGANRGIIPIVCEELFRVINNNQDKNKQYQQVSFSMLEIYNEQVKMLISKQCAPSSLKICVDVFLFLFFGGGKYLKGETEGISKLVTSPATRPMPRTDRLNSPSDSTSMYLAQFFYKIFLEENITKQSSINMVDLAGSERQKVSGSEGDRLREGTAVNLSLTTLGNVISSLAEVAVRKRVLHIPYRDSVLTKLLQSALGGNSRTIMMAALSPADICYEETLSTLRYAERAKKIKNKAVVNKSPTEKLIKELKAENAKLLSKLARLGSSGQLHRLLAENELQIQAIQVFWEQHLEEARREWEQQYAAIAQERRLMQMFPYLLNVNEDPQLSGVIKHFIQDGESEVGQSGTTLNAITLKGLGILDKHATFTNTENKVTIEPHGRAKVIVNGVSAVTKTQLRHLDRIILGSSNTYIYIGFPNERNNEDLSRFDYDFFQSELAAAEGINMDKLDPPPPGYHTPPPNVLAMFHDYIKVMPLVAEANQMSEEPFKQDLKFELQVKNLALSDSKGHDLEKEIAVKVTNRTNNLVWVWSKAKFINRKFLMEELYQRYMEGKDVSVDRVSDPFWDPVEAVHLGSAHVWLQSLAYCIKLEEQVEFLNSESNEEAMLQINLVPCSRAGEPFGEDDIMIDPSELLGNRLDFQIQINQCLGLKWLKQVRERGVQIGYRVYNCPNTFYMQPVWGNVNPKLHHVMHFTVLNVSQEFLSYLLTNALVVDLWGLQEGCTEMDCSFQDVRFTEEGSVIIDETKVLLSNNTVIETNENQLSELYLKLSKLEKEMELLRDVNRALREDNTILKGMLKKPDTEAPEVICSVMKRPPPPLGPKCWEDKQVCLQWSSDYDAEFAKALKAFYQSMNSVRGQLVRLRRHRPTKDEGNLQTLELFMEEQAQMLKDFGEQLEVCVNKLKNDVATIVKKKRDSLGCIKP</sequence>
<dbReference type="SMART" id="SM00129">
    <property type="entry name" value="KISc"/>
    <property type="match status" value="1"/>
</dbReference>
<dbReference type="InParanoid" id="H3BCE2"/>
<organism evidence="14 15">
    <name type="scientific">Latimeria chalumnae</name>
    <name type="common">Coelacanth</name>
    <dbReference type="NCBI Taxonomy" id="7897"/>
    <lineage>
        <taxon>Eukaryota</taxon>
        <taxon>Metazoa</taxon>
        <taxon>Chordata</taxon>
        <taxon>Craniata</taxon>
        <taxon>Vertebrata</taxon>
        <taxon>Euteleostomi</taxon>
        <taxon>Coelacanthiformes</taxon>
        <taxon>Coelacanthidae</taxon>
        <taxon>Latimeria</taxon>
    </lineage>
</organism>
<reference evidence="14" key="2">
    <citation type="submission" date="2025-08" db="UniProtKB">
        <authorList>
            <consortium name="Ensembl"/>
        </authorList>
    </citation>
    <scope>IDENTIFICATION</scope>
</reference>
<feature type="domain" description="Kinesin motor" evidence="13">
    <location>
        <begin position="11"/>
        <end position="359"/>
    </location>
</feature>
<dbReference type="EMBL" id="AFYH01042735">
    <property type="status" value="NOT_ANNOTATED_CDS"/>
    <property type="molecule type" value="Genomic_DNA"/>
</dbReference>
<dbReference type="GO" id="GO:0003777">
    <property type="term" value="F:microtubule motor activity"/>
    <property type="evidence" value="ECO:0007669"/>
    <property type="project" value="InterPro"/>
</dbReference>
<dbReference type="PROSITE" id="PS50067">
    <property type="entry name" value="KINESIN_MOTOR_2"/>
    <property type="match status" value="1"/>
</dbReference>
<dbReference type="GO" id="GO:0005524">
    <property type="term" value="F:ATP binding"/>
    <property type="evidence" value="ECO:0007669"/>
    <property type="project" value="UniProtKB-UniRule"/>
</dbReference>
<evidence type="ECO:0000313" key="14">
    <source>
        <dbReference type="Ensembl" id="ENSLACP00000019563.1"/>
    </source>
</evidence>
<evidence type="ECO:0000256" key="2">
    <source>
        <dbReference type="ARBA" id="ARBA00022448"/>
    </source>
</evidence>
<accession>H3BCE2</accession>
<dbReference type="EMBL" id="AFYH01042737">
    <property type="status" value="NOT_ANNOTATED_CDS"/>
    <property type="molecule type" value="Genomic_DNA"/>
</dbReference>
<dbReference type="Pfam" id="PF00498">
    <property type="entry name" value="FHA"/>
    <property type="match status" value="1"/>
</dbReference>
<evidence type="ECO:0000256" key="12">
    <source>
        <dbReference type="SAM" id="Coils"/>
    </source>
</evidence>
<reference evidence="15" key="1">
    <citation type="submission" date="2011-08" db="EMBL/GenBank/DDBJ databases">
        <title>The draft genome of Latimeria chalumnae.</title>
        <authorList>
            <person name="Di Palma F."/>
            <person name="Alfoldi J."/>
            <person name="Johnson J."/>
            <person name="Berlin A."/>
            <person name="Gnerre S."/>
            <person name="Jaffe D."/>
            <person name="MacCallum I."/>
            <person name="Young S."/>
            <person name="Walker B.J."/>
            <person name="Lander E."/>
            <person name="Lindblad-Toh K."/>
        </authorList>
    </citation>
    <scope>NUCLEOTIDE SEQUENCE [LARGE SCALE GENOMIC DNA]</scope>
    <source>
        <strain evidence="15">Wild caught</strain>
    </source>
</reference>
<dbReference type="OMA" id="HMVITIH"/>
<dbReference type="InterPro" id="IPR019821">
    <property type="entry name" value="Kinesin_motor_CS"/>
</dbReference>
<dbReference type="Ensembl" id="ENSLACT00000019701.1">
    <property type="protein sequence ID" value="ENSLACP00000019563.1"/>
    <property type="gene ID" value="ENSLACG00000017202.1"/>
</dbReference>
<keyword evidence="8 11" id="KW-0505">Motor protein</keyword>
<dbReference type="InterPro" id="IPR001752">
    <property type="entry name" value="Kinesin_motor_dom"/>
</dbReference>
<keyword evidence="15" id="KW-1185">Reference proteome</keyword>
<dbReference type="Pfam" id="PF00225">
    <property type="entry name" value="Kinesin"/>
    <property type="match status" value="1"/>
</dbReference>
<evidence type="ECO:0000256" key="8">
    <source>
        <dbReference type="ARBA" id="ARBA00023175"/>
    </source>
</evidence>
<evidence type="ECO:0000256" key="10">
    <source>
        <dbReference type="ARBA" id="ARBA00079247"/>
    </source>
</evidence>
<dbReference type="GeneTree" id="ENSGT00940000163104"/>
<evidence type="ECO:0000256" key="1">
    <source>
        <dbReference type="ARBA" id="ARBA00004318"/>
    </source>
</evidence>
<comment type="function">
    <text evidence="9">Microtubule-dependent motor protein required for mitochondrion morphology and transport of mitochondria in neuronal cells.</text>
</comment>
<feature type="coiled-coil region" evidence="12">
    <location>
        <begin position="374"/>
        <end position="436"/>
    </location>
</feature>
<dbReference type="STRING" id="7897.ENSLACP00000019563"/>
<proteinExistence type="inferred from homology"/>
<evidence type="ECO:0000256" key="11">
    <source>
        <dbReference type="PROSITE-ProRule" id="PRU00283"/>
    </source>
</evidence>
<dbReference type="EMBL" id="AFYH01042736">
    <property type="status" value="NOT_ANNOTATED_CDS"/>
    <property type="molecule type" value="Genomic_DNA"/>
</dbReference>
<comment type="similarity">
    <text evidence="11">Belongs to the TRAFAC class myosin-kinesin ATPase superfamily. Kinesin family.</text>
</comment>
<dbReference type="Proteomes" id="UP000008672">
    <property type="component" value="Unassembled WGS sequence"/>
</dbReference>
<dbReference type="EMBL" id="AFYH01042740">
    <property type="status" value="NOT_ANNOTATED_CDS"/>
    <property type="molecule type" value="Genomic_DNA"/>
</dbReference>
<dbReference type="FunFam" id="2.60.200.20:FF:000034">
    <property type="entry name" value="kinesin-like protein KIF28P"/>
    <property type="match status" value="1"/>
</dbReference>
<dbReference type="Pfam" id="PF12423">
    <property type="entry name" value="KIF1B"/>
    <property type="match status" value="1"/>
</dbReference>
<dbReference type="Gene3D" id="2.60.200.20">
    <property type="match status" value="1"/>
</dbReference>
<name>H3BCE2_LATCH</name>
<dbReference type="EMBL" id="AFYH01042741">
    <property type="status" value="NOT_ANNOTATED_CDS"/>
    <property type="molecule type" value="Genomic_DNA"/>
</dbReference>
<keyword evidence="6" id="KW-0496">Mitochondrion</keyword>
<evidence type="ECO:0000256" key="4">
    <source>
        <dbReference type="ARBA" id="ARBA00022840"/>
    </source>
</evidence>
<evidence type="ECO:0000256" key="6">
    <source>
        <dbReference type="ARBA" id="ARBA00023128"/>
    </source>
</evidence>
<reference evidence="14" key="3">
    <citation type="submission" date="2025-09" db="UniProtKB">
        <authorList>
            <consortium name="Ensembl"/>
        </authorList>
    </citation>
    <scope>IDENTIFICATION</scope>
</reference>
<keyword evidence="2" id="KW-0813">Transport</keyword>
<evidence type="ECO:0000256" key="3">
    <source>
        <dbReference type="ARBA" id="ARBA00022741"/>
    </source>
</evidence>
<evidence type="ECO:0000256" key="7">
    <source>
        <dbReference type="ARBA" id="ARBA00023136"/>
    </source>
</evidence>
<dbReference type="InterPro" id="IPR008984">
    <property type="entry name" value="SMAD_FHA_dom_sf"/>
</dbReference>
<keyword evidence="3 11" id="KW-0547">Nucleotide-binding</keyword>